<accession>A0ABQ7H391</accession>
<comment type="caution">
    <text evidence="1">The sequence shown here is derived from an EMBL/GenBank/DDBJ whole genome shotgun (WGS) entry which is preliminary data.</text>
</comment>
<evidence type="ECO:0008006" key="3">
    <source>
        <dbReference type="Google" id="ProtNLM"/>
    </source>
</evidence>
<organism evidence="1 2">
    <name type="scientific">Dunaliella salina</name>
    <name type="common">Green alga</name>
    <name type="synonym">Protococcus salinus</name>
    <dbReference type="NCBI Taxonomy" id="3046"/>
    <lineage>
        <taxon>Eukaryota</taxon>
        <taxon>Viridiplantae</taxon>
        <taxon>Chlorophyta</taxon>
        <taxon>core chlorophytes</taxon>
        <taxon>Chlorophyceae</taxon>
        <taxon>CS clade</taxon>
        <taxon>Chlamydomonadales</taxon>
        <taxon>Dunaliellaceae</taxon>
        <taxon>Dunaliella</taxon>
    </lineage>
</organism>
<keyword evidence="2" id="KW-1185">Reference proteome</keyword>
<evidence type="ECO:0000313" key="2">
    <source>
        <dbReference type="Proteomes" id="UP000815325"/>
    </source>
</evidence>
<gene>
    <name evidence="1" type="ORF">DUNSADRAFT_13410</name>
</gene>
<evidence type="ECO:0000313" key="1">
    <source>
        <dbReference type="EMBL" id="KAF5841334.1"/>
    </source>
</evidence>
<protein>
    <recommendedName>
        <fullName evidence="3">Encoded protein</fullName>
    </recommendedName>
</protein>
<proteinExistence type="predicted"/>
<reference evidence="1" key="1">
    <citation type="submission" date="2017-08" db="EMBL/GenBank/DDBJ databases">
        <authorList>
            <person name="Polle J.E."/>
            <person name="Barry K."/>
            <person name="Cushman J."/>
            <person name="Schmutz J."/>
            <person name="Tran D."/>
            <person name="Hathwaick L.T."/>
            <person name="Yim W.C."/>
            <person name="Jenkins J."/>
            <person name="Mckie-Krisberg Z.M."/>
            <person name="Prochnik S."/>
            <person name="Lindquist E."/>
            <person name="Dockter R.B."/>
            <person name="Adam C."/>
            <person name="Molina H."/>
            <person name="Bunkerborg J."/>
            <person name="Jin E."/>
            <person name="Buchheim M."/>
            <person name="Magnuson J."/>
        </authorList>
    </citation>
    <scope>NUCLEOTIDE SEQUENCE</scope>
    <source>
        <strain evidence="1">CCAP 19/18</strain>
    </source>
</reference>
<dbReference type="Proteomes" id="UP000815325">
    <property type="component" value="Unassembled WGS sequence"/>
</dbReference>
<name>A0ABQ7H391_DUNSA</name>
<sequence length="70" mass="8049">MGTLSLFQTLTGWQLPFRTCTSLCARFHMCRISMTCCLAQESSRESNTLNLSWGLSLWAFTWSLEDSVRH</sequence>
<dbReference type="EMBL" id="MU069488">
    <property type="protein sequence ID" value="KAF5841334.1"/>
    <property type="molecule type" value="Genomic_DNA"/>
</dbReference>